<comment type="caution">
    <text evidence="1">The sequence shown here is derived from an EMBL/GenBank/DDBJ whole genome shotgun (WGS) entry which is preliminary data.</text>
</comment>
<protein>
    <submittedName>
        <fullName evidence="1">6-bladed beta-propeller protein</fullName>
    </submittedName>
</protein>
<dbReference type="AlphaFoldDB" id="A0A3E0DLF9"/>
<evidence type="ECO:0000313" key="1">
    <source>
        <dbReference type="EMBL" id="REG83502.1"/>
    </source>
</evidence>
<dbReference type="RefSeq" id="WP_086542669.1">
    <property type="nucleotide sequence ID" value="NZ_MSSW01000052.1"/>
</dbReference>
<dbReference type="PROSITE" id="PS51257">
    <property type="entry name" value="PROKAR_LIPOPROTEIN"/>
    <property type="match status" value="1"/>
</dbReference>
<sequence>MKPSKKTLFFLFIPILFSCVEKKSQTTDQLLQKISVQVESKKAYSFQEIFEVVDVIPIKNSQNFPIARIKNIKIIEDKFWILTSKLVLIADLEGNLEKVIQSQGYGPLEYQKLSDIHWNPYLSLVEILDSDQGKIIRYDKNGVPKNEWKNKFLRLASSFYPQENNYWIYGGTFFDGEGARLVVVDNQNDKKLNTFFPLGDERNYLNVIEPNNFIAYNQDMLFFHSYNDTIYSIENDNLNPTYLLDFGPNKIPSELFSKDFKDIMEFGQELEKNGYIDLLGSIYFSEDKIFFRFFYEGKPISAVYSIKDKSTKIITNWKDEFGAGFGKLSSFLINMPIDSDGEFLYVSVDPYGIKSEAEKLKDNPSYDQFMLENLLIKNIIDQFDTYENPYILKLKVR</sequence>
<dbReference type="InterPro" id="IPR011044">
    <property type="entry name" value="Quino_amine_DH_bsu"/>
</dbReference>
<gene>
    <name evidence="1" type="ORF">C8N25_1171</name>
</gene>
<proteinExistence type="predicted"/>
<keyword evidence="2" id="KW-1185">Reference proteome</keyword>
<evidence type="ECO:0000313" key="2">
    <source>
        <dbReference type="Proteomes" id="UP000256405"/>
    </source>
</evidence>
<reference evidence="1 2" key="1">
    <citation type="submission" date="2018-08" db="EMBL/GenBank/DDBJ databases">
        <title>Genomic Encyclopedia of Archaeal and Bacterial Type Strains, Phase II (KMG-II): from individual species to whole genera.</title>
        <authorList>
            <person name="Goeker M."/>
        </authorList>
    </citation>
    <scope>NUCLEOTIDE SEQUENCE [LARGE SCALE GENOMIC DNA]</scope>
    <source>
        <strain evidence="1 2">DSM 15986</strain>
    </source>
</reference>
<name>A0A3E0DLF9_9BACT</name>
<dbReference type="Proteomes" id="UP000256405">
    <property type="component" value="Unassembled WGS sequence"/>
</dbReference>
<dbReference type="EMBL" id="QUNF01000017">
    <property type="protein sequence ID" value="REG83502.1"/>
    <property type="molecule type" value="Genomic_DNA"/>
</dbReference>
<accession>A0A3E0DLF9</accession>
<dbReference type="OrthoDB" id="820475at2"/>
<organism evidence="1 2">
    <name type="scientific">Algoriphagus antarcticus</name>
    <dbReference type="NCBI Taxonomy" id="238540"/>
    <lineage>
        <taxon>Bacteria</taxon>
        <taxon>Pseudomonadati</taxon>
        <taxon>Bacteroidota</taxon>
        <taxon>Cytophagia</taxon>
        <taxon>Cytophagales</taxon>
        <taxon>Cyclobacteriaceae</taxon>
        <taxon>Algoriphagus</taxon>
    </lineage>
</organism>
<dbReference type="SUPFAM" id="SSF50969">
    <property type="entry name" value="YVTN repeat-like/Quinoprotein amine dehydrogenase"/>
    <property type="match status" value="1"/>
</dbReference>
<dbReference type="Pfam" id="PF17170">
    <property type="entry name" value="DUF5128"/>
    <property type="match status" value="1"/>
</dbReference>